<reference evidence="2 3" key="1">
    <citation type="submission" date="2019-06" db="EMBL/GenBank/DDBJ databases">
        <title>Whole genome shotgun sequence of Nitrobacter winogradskyi NBRC 14297.</title>
        <authorList>
            <person name="Hosoyama A."/>
            <person name="Uohara A."/>
            <person name="Ohji S."/>
            <person name="Ichikawa N."/>
        </authorList>
    </citation>
    <scope>NUCLEOTIDE SEQUENCE [LARGE SCALE GENOMIC DNA]</scope>
    <source>
        <strain evidence="2 3">NBRC 14297</strain>
    </source>
</reference>
<sequence length="90" mass="9463">MLGAVERVRPKMMTVVAIMAGLLPILWSTGAGSEVMQRIAVPMIGGMVSSTMLTLVVIPAIYALIKSWELGAEAARRPECGPVDLPAAAE</sequence>
<dbReference type="PANTHER" id="PTHR32063:SF19">
    <property type="entry name" value="CATION EFFLUX SYSTEM PROTEIN CUSA"/>
    <property type="match status" value="1"/>
</dbReference>
<keyword evidence="1" id="KW-0472">Membrane</keyword>
<dbReference type="PANTHER" id="PTHR32063">
    <property type="match status" value="1"/>
</dbReference>
<dbReference type="EMBL" id="BJNF01000121">
    <property type="protein sequence ID" value="GEC17604.1"/>
    <property type="molecule type" value="Genomic_DNA"/>
</dbReference>
<dbReference type="InterPro" id="IPR001036">
    <property type="entry name" value="Acrflvin-R"/>
</dbReference>
<proteinExistence type="predicted"/>
<feature type="transmembrane region" description="Helical" evidence="1">
    <location>
        <begin position="39"/>
        <end position="65"/>
    </location>
</feature>
<dbReference type="Proteomes" id="UP000318825">
    <property type="component" value="Unassembled WGS sequence"/>
</dbReference>
<evidence type="ECO:0000313" key="2">
    <source>
        <dbReference type="EMBL" id="GEC17604.1"/>
    </source>
</evidence>
<evidence type="ECO:0000313" key="3">
    <source>
        <dbReference type="Proteomes" id="UP000318825"/>
    </source>
</evidence>
<dbReference type="OrthoDB" id="8000710at2"/>
<feature type="transmembrane region" description="Helical" evidence="1">
    <location>
        <begin position="12"/>
        <end position="33"/>
    </location>
</feature>
<comment type="caution">
    <text evidence="2">The sequence shown here is derived from an EMBL/GenBank/DDBJ whole genome shotgun (WGS) entry which is preliminary data.</text>
</comment>
<dbReference type="Pfam" id="PF00873">
    <property type="entry name" value="ACR_tran"/>
    <property type="match status" value="1"/>
</dbReference>
<dbReference type="Gene3D" id="1.20.1640.10">
    <property type="entry name" value="Multidrug efflux transporter AcrB transmembrane domain"/>
    <property type="match status" value="1"/>
</dbReference>
<keyword evidence="1" id="KW-0812">Transmembrane</keyword>
<protein>
    <submittedName>
        <fullName evidence="2">Uncharacterized protein</fullName>
    </submittedName>
</protein>
<accession>A0A4Y3WFF4</accession>
<dbReference type="GO" id="GO:0005886">
    <property type="term" value="C:plasma membrane"/>
    <property type="evidence" value="ECO:0007669"/>
    <property type="project" value="TreeGrafter"/>
</dbReference>
<dbReference type="SUPFAM" id="SSF82866">
    <property type="entry name" value="Multidrug efflux transporter AcrB transmembrane domain"/>
    <property type="match status" value="1"/>
</dbReference>
<organism evidence="2 3">
    <name type="scientific">Nitrobacter winogradskyi</name>
    <name type="common">Nitrobacter agilis</name>
    <dbReference type="NCBI Taxonomy" id="913"/>
    <lineage>
        <taxon>Bacteria</taxon>
        <taxon>Pseudomonadati</taxon>
        <taxon>Pseudomonadota</taxon>
        <taxon>Alphaproteobacteria</taxon>
        <taxon>Hyphomicrobiales</taxon>
        <taxon>Nitrobacteraceae</taxon>
        <taxon>Nitrobacter</taxon>
    </lineage>
</organism>
<evidence type="ECO:0000256" key="1">
    <source>
        <dbReference type="SAM" id="Phobius"/>
    </source>
</evidence>
<name>A0A4Y3WFF4_NITWI</name>
<dbReference type="AlphaFoldDB" id="A0A4Y3WFF4"/>
<dbReference type="GO" id="GO:0042910">
    <property type="term" value="F:xenobiotic transmembrane transporter activity"/>
    <property type="evidence" value="ECO:0007669"/>
    <property type="project" value="TreeGrafter"/>
</dbReference>
<gene>
    <name evidence="2" type="ORF">NWI01_34960</name>
</gene>
<keyword evidence="1" id="KW-1133">Transmembrane helix</keyword>